<dbReference type="AlphaFoldDB" id="A0A2Z4IS62"/>
<keyword evidence="1" id="KW-0378">Hydrolase</keyword>
<dbReference type="EMBL" id="CP030073">
    <property type="protein sequence ID" value="AWW42073.1"/>
    <property type="molecule type" value="Genomic_DNA"/>
</dbReference>
<dbReference type="GO" id="GO:0016787">
    <property type="term" value="F:hydrolase activity"/>
    <property type="evidence" value="ECO:0007669"/>
    <property type="project" value="UniProtKB-KW"/>
</dbReference>
<accession>A0A2Z4IS62</accession>
<organism evidence="1 3">
    <name type="scientific">Streptomyces cadmiisoli</name>
    <dbReference type="NCBI Taxonomy" id="2184053"/>
    <lineage>
        <taxon>Bacteria</taxon>
        <taxon>Bacillati</taxon>
        <taxon>Actinomycetota</taxon>
        <taxon>Actinomycetes</taxon>
        <taxon>Kitasatosporales</taxon>
        <taxon>Streptomycetaceae</taxon>
        <taxon>Streptomyces</taxon>
        <taxon>Streptomyces aurantiacus group</taxon>
    </lineage>
</organism>
<protein>
    <submittedName>
        <fullName evidence="1">NUDIX hydrolase</fullName>
    </submittedName>
</protein>
<evidence type="ECO:0000313" key="3">
    <source>
        <dbReference type="Proteomes" id="UP000249616"/>
    </source>
</evidence>
<name>A0A2Z4IS62_9ACTN</name>
<dbReference type="InterPro" id="IPR015797">
    <property type="entry name" value="NUDIX_hydrolase-like_dom_sf"/>
</dbReference>
<dbReference type="EMBL" id="CP030073">
    <property type="protein sequence ID" value="AWW35366.1"/>
    <property type="molecule type" value="Genomic_DNA"/>
</dbReference>
<evidence type="ECO:0000313" key="2">
    <source>
        <dbReference type="EMBL" id="AWW42073.1"/>
    </source>
</evidence>
<proteinExistence type="predicted"/>
<dbReference type="KEGG" id="scad:DN051_00505"/>
<dbReference type="Proteomes" id="UP000249616">
    <property type="component" value="Chromosome"/>
</dbReference>
<sequence>MPNQPQAPAVELSGVCRLLLAETDPPRLTDEQTAAMERRWEEAVTANPALFDGPTVVCAGLEWKDSETLLLTWYRATYRLYVLRLDPVHAVSAPSVFVSVAQPTDDGRLLVGRMASSTAAPGRWQLPGGTIEPPKVGAALDVECLRRHAALELAEEAGREVASEDLELWAVTRGDKGNVGVHFRAPACPAEALTEQYTQLVAAESAQGRTSELDCIAFIGSDADVAGLGGRYADFLPVLAARHAANGTTDQAYKRR</sequence>
<evidence type="ECO:0000313" key="1">
    <source>
        <dbReference type="EMBL" id="AWW35366.1"/>
    </source>
</evidence>
<dbReference type="KEGG" id="scad:DN051_40305"/>
<reference evidence="1 3" key="1">
    <citation type="journal article" date="2019" name="Int. J. Syst. Evol. Microbiol.">
        <title>Streptomyces cadmiisoli sp. nov., a novel actinomycete isolated from cadmium-contaminated soil.</title>
        <authorList>
            <person name="Li K."/>
            <person name="Tang X."/>
            <person name="Zhao J."/>
            <person name="Guo Y."/>
            <person name="Tang Y."/>
            <person name="Gao J."/>
        </authorList>
    </citation>
    <scope>NUCLEOTIDE SEQUENCE [LARGE SCALE GENOMIC DNA]</scope>
    <source>
        <strain evidence="1 3">ZFG47</strain>
    </source>
</reference>
<dbReference type="SUPFAM" id="SSF55811">
    <property type="entry name" value="Nudix"/>
    <property type="match status" value="1"/>
</dbReference>
<keyword evidence="3" id="KW-1185">Reference proteome</keyword>
<gene>
    <name evidence="1" type="ORF">DN051_00505</name>
    <name evidence="2" type="ORF">DN051_40305</name>
</gene>
<dbReference type="RefSeq" id="WP_112437560.1">
    <property type="nucleotide sequence ID" value="NZ_CP030073.1"/>
</dbReference>
<dbReference type="Gene3D" id="3.90.79.10">
    <property type="entry name" value="Nucleoside Triphosphate Pyrophosphohydrolase"/>
    <property type="match status" value="1"/>
</dbReference>